<keyword evidence="1" id="KW-0472">Membrane</keyword>
<comment type="caution">
    <text evidence="2">The sequence shown here is derived from an EMBL/GenBank/DDBJ whole genome shotgun (WGS) entry which is preliminary data.</text>
</comment>
<dbReference type="AlphaFoldDB" id="A0AAV4WHM2"/>
<protein>
    <submittedName>
        <fullName evidence="2">Uncharacterized protein</fullName>
    </submittedName>
</protein>
<sequence>MREKDEKYSLFFLPCTCMFQPITHNQVTGFRAGAEARSVAPEGSNSEWPPALRGVWMTGTRVTTLLTDHLTSSAILRKAPPPDFLKRHFSVTFKRALVSWHLLFSEAFVFLYFCFSPFPRCKKNETKK</sequence>
<dbReference type="EMBL" id="BPLR01016105">
    <property type="protein sequence ID" value="GIY81304.1"/>
    <property type="molecule type" value="Genomic_DNA"/>
</dbReference>
<proteinExistence type="predicted"/>
<evidence type="ECO:0000313" key="2">
    <source>
        <dbReference type="EMBL" id="GIY81304.1"/>
    </source>
</evidence>
<reference evidence="2 3" key="1">
    <citation type="submission" date="2021-06" db="EMBL/GenBank/DDBJ databases">
        <title>Caerostris extrusa draft genome.</title>
        <authorList>
            <person name="Kono N."/>
            <person name="Arakawa K."/>
        </authorList>
    </citation>
    <scope>NUCLEOTIDE SEQUENCE [LARGE SCALE GENOMIC DNA]</scope>
</reference>
<evidence type="ECO:0000313" key="3">
    <source>
        <dbReference type="Proteomes" id="UP001054945"/>
    </source>
</evidence>
<keyword evidence="1" id="KW-1133">Transmembrane helix</keyword>
<keyword evidence="3" id="KW-1185">Reference proteome</keyword>
<keyword evidence="1" id="KW-0812">Transmembrane</keyword>
<organism evidence="2 3">
    <name type="scientific">Caerostris extrusa</name>
    <name type="common">Bark spider</name>
    <name type="synonym">Caerostris bankana</name>
    <dbReference type="NCBI Taxonomy" id="172846"/>
    <lineage>
        <taxon>Eukaryota</taxon>
        <taxon>Metazoa</taxon>
        <taxon>Ecdysozoa</taxon>
        <taxon>Arthropoda</taxon>
        <taxon>Chelicerata</taxon>
        <taxon>Arachnida</taxon>
        <taxon>Araneae</taxon>
        <taxon>Araneomorphae</taxon>
        <taxon>Entelegynae</taxon>
        <taxon>Araneoidea</taxon>
        <taxon>Araneidae</taxon>
        <taxon>Caerostris</taxon>
    </lineage>
</organism>
<dbReference type="Proteomes" id="UP001054945">
    <property type="component" value="Unassembled WGS sequence"/>
</dbReference>
<evidence type="ECO:0000256" key="1">
    <source>
        <dbReference type="SAM" id="Phobius"/>
    </source>
</evidence>
<gene>
    <name evidence="2" type="ORF">CEXT_88141</name>
</gene>
<feature type="transmembrane region" description="Helical" evidence="1">
    <location>
        <begin position="96"/>
        <end position="118"/>
    </location>
</feature>
<accession>A0AAV4WHM2</accession>
<name>A0AAV4WHM2_CAEEX</name>